<name>A0A199UUZ3_ANACO</name>
<evidence type="ECO:0000256" key="3">
    <source>
        <dbReference type="ARBA" id="ARBA00022737"/>
    </source>
</evidence>
<dbReference type="Proteomes" id="UP000092600">
    <property type="component" value="Unassembled WGS sequence"/>
</dbReference>
<dbReference type="PANTHER" id="PTHR18896">
    <property type="entry name" value="PHOSPHOLIPASE D"/>
    <property type="match status" value="1"/>
</dbReference>
<accession>A0A199UUZ3</accession>
<sequence length="213" mass="24972">IFITDWWLCPELYLRRPFHLHASSRLDALLEARAKQGVQIYILLYKEVALALKINSVYTKRRLLNIHENVKVLRYPDHFSTGVSHHEKIVIVDNQVCYIGGLDLCFGRYDNPKHEIGDFPPLIWPGKDYYNPRNLSQILGRYKKDELDRSKYPRMPWHDVHCASLGPLAVMWKAFVQPWNFAKRNKAPNEQAIPLLMPPPTCYSHYMGITEEK</sequence>
<dbReference type="InterPro" id="IPR015679">
    <property type="entry name" value="PLipase_D_fam"/>
</dbReference>
<reference evidence="8 9" key="1">
    <citation type="journal article" date="2016" name="DNA Res.">
        <title>The draft genome of MD-2 pineapple using hybrid error correction of long reads.</title>
        <authorList>
            <person name="Redwan R.M."/>
            <person name="Saidin A."/>
            <person name="Kumar S.V."/>
        </authorList>
    </citation>
    <scope>NUCLEOTIDE SEQUENCE [LARGE SCALE GENOMIC DNA]</scope>
    <source>
        <strain evidence="9">cv. MD2</strain>
        <tissue evidence="8">Leaf</tissue>
    </source>
</reference>
<keyword evidence="3" id="KW-0677">Repeat</keyword>
<evidence type="ECO:0000313" key="8">
    <source>
        <dbReference type="EMBL" id="OAY68470.1"/>
    </source>
</evidence>
<evidence type="ECO:0000259" key="7">
    <source>
        <dbReference type="PROSITE" id="PS50035"/>
    </source>
</evidence>
<dbReference type="GO" id="GO:0004630">
    <property type="term" value="F:phospholipase D activity"/>
    <property type="evidence" value="ECO:0007669"/>
    <property type="project" value="UniProtKB-EC"/>
</dbReference>
<dbReference type="SMART" id="SM00155">
    <property type="entry name" value="PLDc"/>
    <property type="match status" value="1"/>
</dbReference>
<evidence type="ECO:0000256" key="2">
    <source>
        <dbReference type="ARBA" id="ARBA00012027"/>
    </source>
</evidence>
<feature type="non-terminal residue" evidence="8">
    <location>
        <position position="1"/>
    </location>
</feature>
<dbReference type="PANTHER" id="PTHR18896:SF76">
    <property type="entry name" value="PHOSPHOLIPASE"/>
    <property type="match status" value="1"/>
</dbReference>
<dbReference type="Gene3D" id="3.30.870.10">
    <property type="entry name" value="Endonuclease Chain A"/>
    <property type="match status" value="1"/>
</dbReference>
<keyword evidence="6" id="KW-0443">Lipid metabolism</keyword>
<gene>
    <name evidence="8" type="ORF">ACMD2_25045</name>
</gene>
<evidence type="ECO:0000256" key="1">
    <source>
        <dbReference type="ARBA" id="ARBA00000798"/>
    </source>
</evidence>
<proteinExistence type="predicted"/>
<evidence type="ECO:0000256" key="4">
    <source>
        <dbReference type="ARBA" id="ARBA00022801"/>
    </source>
</evidence>
<feature type="domain" description="PLD phosphodiesterase" evidence="7">
    <location>
        <begin position="81"/>
        <end position="108"/>
    </location>
</feature>
<dbReference type="STRING" id="4615.A0A199UUZ3"/>
<dbReference type="GO" id="GO:0009395">
    <property type="term" value="P:phospholipid catabolic process"/>
    <property type="evidence" value="ECO:0007669"/>
    <property type="project" value="TreeGrafter"/>
</dbReference>
<dbReference type="EMBL" id="LSRQ01004907">
    <property type="protein sequence ID" value="OAY68470.1"/>
    <property type="molecule type" value="Genomic_DNA"/>
</dbReference>
<evidence type="ECO:0000256" key="5">
    <source>
        <dbReference type="ARBA" id="ARBA00022963"/>
    </source>
</evidence>
<organism evidence="8 9">
    <name type="scientific">Ananas comosus</name>
    <name type="common">Pineapple</name>
    <name type="synonym">Ananas ananas</name>
    <dbReference type="NCBI Taxonomy" id="4615"/>
    <lineage>
        <taxon>Eukaryota</taxon>
        <taxon>Viridiplantae</taxon>
        <taxon>Streptophyta</taxon>
        <taxon>Embryophyta</taxon>
        <taxon>Tracheophyta</taxon>
        <taxon>Spermatophyta</taxon>
        <taxon>Magnoliopsida</taxon>
        <taxon>Liliopsida</taxon>
        <taxon>Poales</taxon>
        <taxon>Bromeliaceae</taxon>
        <taxon>Bromelioideae</taxon>
        <taxon>Ananas</taxon>
    </lineage>
</organism>
<keyword evidence="4" id="KW-0378">Hydrolase</keyword>
<dbReference type="EC" id="3.1.4.4" evidence="2"/>
<dbReference type="Pfam" id="PF00614">
    <property type="entry name" value="PLDc"/>
    <property type="match status" value="1"/>
</dbReference>
<dbReference type="GO" id="GO:0005886">
    <property type="term" value="C:plasma membrane"/>
    <property type="evidence" value="ECO:0007669"/>
    <property type="project" value="TreeGrafter"/>
</dbReference>
<keyword evidence="5" id="KW-0442">Lipid degradation</keyword>
<protein>
    <recommendedName>
        <fullName evidence="2">phospholipase D</fullName>
        <ecNumber evidence="2">3.1.4.4</ecNumber>
    </recommendedName>
</protein>
<dbReference type="InterPro" id="IPR001736">
    <property type="entry name" value="PLipase_D/transphosphatidylase"/>
</dbReference>
<dbReference type="SUPFAM" id="SSF56024">
    <property type="entry name" value="Phospholipase D/nuclease"/>
    <property type="match status" value="1"/>
</dbReference>
<comment type="catalytic activity">
    <reaction evidence="1">
        <text>a 1,2-diacyl-sn-glycero-3-phosphocholine + H2O = a 1,2-diacyl-sn-glycero-3-phosphate + choline + H(+)</text>
        <dbReference type="Rhea" id="RHEA:14445"/>
        <dbReference type="ChEBI" id="CHEBI:15354"/>
        <dbReference type="ChEBI" id="CHEBI:15377"/>
        <dbReference type="ChEBI" id="CHEBI:15378"/>
        <dbReference type="ChEBI" id="CHEBI:57643"/>
        <dbReference type="ChEBI" id="CHEBI:58608"/>
        <dbReference type="EC" id="3.1.4.4"/>
    </reaction>
</comment>
<evidence type="ECO:0000256" key="6">
    <source>
        <dbReference type="ARBA" id="ARBA00023098"/>
    </source>
</evidence>
<evidence type="ECO:0000313" key="9">
    <source>
        <dbReference type="Proteomes" id="UP000092600"/>
    </source>
</evidence>
<dbReference type="PROSITE" id="PS50035">
    <property type="entry name" value="PLD"/>
    <property type="match status" value="1"/>
</dbReference>
<dbReference type="AlphaFoldDB" id="A0A199UUZ3"/>
<comment type="caution">
    <text evidence="8">The sequence shown here is derived from an EMBL/GenBank/DDBJ whole genome shotgun (WGS) entry which is preliminary data.</text>
</comment>